<comment type="caution">
    <text evidence="2">The sequence shown here is derived from an EMBL/GenBank/DDBJ whole genome shotgun (WGS) entry which is preliminary data.</text>
</comment>
<keyword evidence="1" id="KW-1133">Transmembrane helix</keyword>
<feature type="transmembrane region" description="Helical" evidence="1">
    <location>
        <begin position="12"/>
        <end position="35"/>
    </location>
</feature>
<keyword evidence="3" id="KW-1185">Reference proteome</keyword>
<accession>A0A5C5Z8M6</accession>
<reference evidence="2 3" key="1">
    <citation type="submission" date="2019-02" db="EMBL/GenBank/DDBJ databases">
        <title>Deep-cultivation of Planctomycetes and their phenomic and genomic characterization uncovers novel biology.</title>
        <authorList>
            <person name="Wiegand S."/>
            <person name="Jogler M."/>
            <person name="Boedeker C."/>
            <person name="Pinto D."/>
            <person name="Vollmers J."/>
            <person name="Rivas-Marin E."/>
            <person name="Kohn T."/>
            <person name="Peeters S.H."/>
            <person name="Heuer A."/>
            <person name="Rast P."/>
            <person name="Oberbeckmann S."/>
            <person name="Bunk B."/>
            <person name="Jeske O."/>
            <person name="Meyerdierks A."/>
            <person name="Storesund J.E."/>
            <person name="Kallscheuer N."/>
            <person name="Luecker S."/>
            <person name="Lage O.M."/>
            <person name="Pohl T."/>
            <person name="Merkel B.J."/>
            <person name="Hornburger P."/>
            <person name="Mueller R.-W."/>
            <person name="Bruemmer F."/>
            <person name="Labrenz M."/>
            <person name="Spormann A.M."/>
            <person name="Op Den Camp H."/>
            <person name="Overmann J."/>
            <person name="Amann R."/>
            <person name="Jetten M.S.M."/>
            <person name="Mascher T."/>
            <person name="Medema M.H."/>
            <person name="Devos D.P."/>
            <person name="Kaster A.-K."/>
            <person name="Ovreas L."/>
            <person name="Rohde M."/>
            <person name="Galperin M.Y."/>
            <person name="Jogler C."/>
        </authorList>
    </citation>
    <scope>NUCLEOTIDE SEQUENCE [LARGE SCALE GENOMIC DNA]</scope>
    <source>
        <strain evidence="2 3">CA13</strain>
    </source>
</reference>
<dbReference type="EMBL" id="SJPJ01000001">
    <property type="protein sequence ID" value="TWT83709.1"/>
    <property type="molecule type" value="Genomic_DNA"/>
</dbReference>
<dbReference type="Proteomes" id="UP000315010">
    <property type="component" value="Unassembled WGS sequence"/>
</dbReference>
<organism evidence="2 3">
    <name type="scientific">Novipirellula herctigrandis</name>
    <dbReference type="NCBI Taxonomy" id="2527986"/>
    <lineage>
        <taxon>Bacteria</taxon>
        <taxon>Pseudomonadati</taxon>
        <taxon>Planctomycetota</taxon>
        <taxon>Planctomycetia</taxon>
        <taxon>Pirellulales</taxon>
        <taxon>Pirellulaceae</taxon>
        <taxon>Novipirellula</taxon>
    </lineage>
</organism>
<evidence type="ECO:0000313" key="2">
    <source>
        <dbReference type="EMBL" id="TWT83709.1"/>
    </source>
</evidence>
<dbReference type="PROSITE" id="PS00409">
    <property type="entry name" value="PROKAR_NTER_METHYL"/>
    <property type="match status" value="1"/>
</dbReference>
<sequence>MSRVANCNRRGITLIEIMATMSVLLTFGVTAAGILRSVTEIGRQGNQANQARRSAERLADRLRADVSLADEIDVESDGFPLELQSDQMRIRYEVDATHSMLRRSVFTGGDSPSSVDAFLLPKSDARVVEVDSDRVSVRLTDAGVIPAWVIEAAR</sequence>
<name>A0A5C5Z8M6_9BACT</name>
<evidence type="ECO:0000313" key="3">
    <source>
        <dbReference type="Proteomes" id="UP000315010"/>
    </source>
</evidence>
<gene>
    <name evidence="2" type="ORF">CA13_51760</name>
</gene>
<keyword evidence="1" id="KW-0812">Transmembrane</keyword>
<evidence type="ECO:0008006" key="4">
    <source>
        <dbReference type="Google" id="ProtNLM"/>
    </source>
</evidence>
<proteinExistence type="predicted"/>
<keyword evidence="1" id="KW-0472">Membrane</keyword>
<dbReference type="InterPro" id="IPR012902">
    <property type="entry name" value="N_methyl_site"/>
</dbReference>
<dbReference type="RefSeq" id="WP_146401042.1">
    <property type="nucleotide sequence ID" value="NZ_SJPJ01000001.1"/>
</dbReference>
<dbReference type="AlphaFoldDB" id="A0A5C5Z8M6"/>
<dbReference type="OrthoDB" id="9883788at2"/>
<protein>
    <recommendedName>
        <fullName evidence="4">General secretion pathway GspH domain-containing protein</fullName>
    </recommendedName>
</protein>
<evidence type="ECO:0000256" key="1">
    <source>
        <dbReference type="SAM" id="Phobius"/>
    </source>
</evidence>